<keyword evidence="2 6" id="KW-0819">tRNA processing</keyword>
<protein>
    <recommendedName>
        <fullName evidence="6">tRNA pseudouridine synthase</fullName>
        <ecNumber evidence="6">5.4.99.12</ecNumber>
    </recommendedName>
</protein>
<comment type="similarity">
    <text evidence="1 6">Belongs to the tRNA pseudouridine synthase TruA family.</text>
</comment>
<dbReference type="Gene3D" id="3.30.70.580">
    <property type="entry name" value="Pseudouridine synthase I, catalytic domain, N-terminal subdomain"/>
    <property type="match status" value="1"/>
</dbReference>
<evidence type="ECO:0000256" key="1">
    <source>
        <dbReference type="ARBA" id="ARBA00009375"/>
    </source>
</evidence>
<dbReference type="InterPro" id="IPR001406">
    <property type="entry name" value="PsdUridine_synth_TruA"/>
</dbReference>
<dbReference type="PANTHER" id="PTHR11142:SF0">
    <property type="entry name" value="TRNA PSEUDOURIDINE SYNTHASE-LIKE 1"/>
    <property type="match status" value="1"/>
</dbReference>
<evidence type="ECO:0000256" key="3">
    <source>
        <dbReference type="ARBA" id="ARBA00023235"/>
    </source>
</evidence>
<evidence type="ECO:0000256" key="4">
    <source>
        <dbReference type="PIRSR" id="PIRSR001430-1"/>
    </source>
</evidence>
<dbReference type="InterPro" id="IPR020095">
    <property type="entry name" value="PsdUridine_synth_TruA_C"/>
</dbReference>
<dbReference type="GO" id="GO:0160147">
    <property type="term" value="F:tRNA pseudouridine(38-40) synthase activity"/>
    <property type="evidence" value="ECO:0007669"/>
    <property type="project" value="UniProtKB-EC"/>
</dbReference>
<dbReference type="EMBL" id="CASHTH010001918">
    <property type="protein sequence ID" value="CAI8021851.1"/>
    <property type="molecule type" value="Genomic_DNA"/>
</dbReference>
<dbReference type="InterPro" id="IPR020094">
    <property type="entry name" value="TruA/RsuA/RluB/E/F_N"/>
</dbReference>
<feature type="domain" description="Pseudouridine synthase I TruA alpha/beta" evidence="7">
    <location>
        <begin position="9"/>
        <end position="98"/>
    </location>
</feature>
<accession>A0AA35WM24</accession>
<comment type="caution">
    <text evidence="8">The sequence shown here is derived from an EMBL/GenBank/DDBJ whole genome shotgun (WGS) entry which is preliminary data.</text>
</comment>
<dbReference type="PANTHER" id="PTHR11142">
    <property type="entry name" value="PSEUDOURIDYLATE SYNTHASE"/>
    <property type="match status" value="1"/>
</dbReference>
<comment type="catalytic activity">
    <reaction evidence="6">
        <text>uridine(38/39/40) in tRNA = pseudouridine(38/39/40) in tRNA</text>
        <dbReference type="Rhea" id="RHEA:22376"/>
        <dbReference type="Rhea" id="RHEA-COMP:10085"/>
        <dbReference type="Rhea" id="RHEA-COMP:10087"/>
        <dbReference type="ChEBI" id="CHEBI:65314"/>
        <dbReference type="ChEBI" id="CHEBI:65315"/>
        <dbReference type="EC" id="5.4.99.12"/>
    </reaction>
</comment>
<evidence type="ECO:0000313" key="9">
    <source>
        <dbReference type="Proteomes" id="UP001174909"/>
    </source>
</evidence>
<dbReference type="GO" id="GO:0031119">
    <property type="term" value="P:tRNA pseudouridine synthesis"/>
    <property type="evidence" value="ECO:0007669"/>
    <property type="project" value="TreeGrafter"/>
</dbReference>
<dbReference type="InterPro" id="IPR020097">
    <property type="entry name" value="PsdUridine_synth_TruA_a/b_dom"/>
</dbReference>
<reference evidence="8" key="1">
    <citation type="submission" date="2023-03" db="EMBL/GenBank/DDBJ databases">
        <authorList>
            <person name="Steffen K."/>
            <person name="Cardenas P."/>
        </authorList>
    </citation>
    <scope>NUCLEOTIDE SEQUENCE</scope>
</reference>
<proteinExistence type="inferred from homology"/>
<dbReference type="PIRSF" id="PIRSF001430">
    <property type="entry name" value="tRNA_psdUrid_synth"/>
    <property type="match status" value="1"/>
</dbReference>
<evidence type="ECO:0000313" key="8">
    <source>
        <dbReference type="EMBL" id="CAI8021851.1"/>
    </source>
</evidence>
<feature type="active site" description="Nucleophile" evidence="4">
    <location>
        <position position="52"/>
    </location>
</feature>
<dbReference type="Proteomes" id="UP001174909">
    <property type="component" value="Unassembled WGS sequence"/>
</dbReference>
<gene>
    <name evidence="8" type="ORF">GBAR_LOCUS12885</name>
</gene>
<organism evidence="8 9">
    <name type="scientific">Geodia barretti</name>
    <name type="common">Barrett's horny sponge</name>
    <dbReference type="NCBI Taxonomy" id="519541"/>
    <lineage>
        <taxon>Eukaryota</taxon>
        <taxon>Metazoa</taxon>
        <taxon>Porifera</taxon>
        <taxon>Demospongiae</taxon>
        <taxon>Heteroscleromorpha</taxon>
        <taxon>Tetractinellida</taxon>
        <taxon>Astrophorina</taxon>
        <taxon>Geodiidae</taxon>
        <taxon>Geodia</taxon>
    </lineage>
</organism>
<dbReference type="InterPro" id="IPR020103">
    <property type="entry name" value="PsdUridine_synth_cat_dom_sf"/>
</dbReference>
<dbReference type="SUPFAM" id="SSF55120">
    <property type="entry name" value="Pseudouridine synthase"/>
    <property type="match status" value="1"/>
</dbReference>
<evidence type="ECO:0000259" key="7">
    <source>
        <dbReference type="Pfam" id="PF01416"/>
    </source>
</evidence>
<feature type="binding site" evidence="5">
    <location>
        <position position="111"/>
    </location>
    <ligand>
        <name>substrate</name>
    </ligand>
</feature>
<keyword evidence="9" id="KW-1185">Reference proteome</keyword>
<dbReference type="NCBIfam" id="TIGR00071">
    <property type="entry name" value="hisT_truA"/>
    <property type="match status" value="1"/>
</dbReference>
<dbReference type="AlphaFoldDB" id="A0AA35WM24"/>
<feature type="domain" description="Pseudouridine synthase I TruA alpha/beta" evidence="7">
    <location>
        <begin position="144"/>
        <end position="245"/>
    </location>
</feature>
<evidence type="ECO:0000256" key="2">
    <source>
        <dbReference type="ARBA" id="ARBA00022694"/>
    </source>
</evidence>
<dbReference type="CDD" id="cd02570">
    <property type="entry name" value="PseudoU_synth_EcTruA"/>
    <property type="match status" value="1"/>
</dbReference>
<name>A0AA35WM24_GEOBA</name>
<evidence type="ECO:0000256" key="6">
    <source>
        <dbReference type="RuleBase" id="RU003792"/>
    </source>
</evidence>
<dbReference type="GO" id="GO:0003723">
    <property type="term" value="F:RNA binding"/>
    <property type="evidence" value="ECO:0007669"/>
    <property type="project" value="InterPro"/>
</dbReference>
<dbReference type="Gene3D" id="3.30.70.660">
    <property type="entry name" value="Pseudouridine synthase I, catalytic domain, C-terminal subdomain"/>
    <property type="match status" value="1"/>
</dbReference>
<dbReference type="EC" id="5.4.99.12" evidence="6"/>
<dbReference type="Pfam" id="PF01416">
    <property type="entry name" value="PseudoU_synth_1"/>
    <property type="match status" value="2"/>
</dbReference>
<dbReference type="HAMAP" id="MF_00171">
    <property type="entry name" value="TruA"/>
    <property type="match status" value="1"/>
</dbReference>
<dbReference type="FunFam" id="3.30.70.580:FF:000001">
    <property type="entry name" value="tRNA pseudouridine synthase A"/>
    <property type="match status" value="1"/>
</dbReference>
<evidence type="ECO:0000256" key="5">
    <source>
        <dbReference type="PIRSR" id="PIRSR001430-2"/>
    </source>
</evidence>
<sequence>MPRYKLTLEYDGTGFVGWQYQGDGRSVQEALERAVERFCGEQVRVHGAGRTDSGVHALGQCCHLDLAKQAAPGVLRDALNAHLRPAPVTVLDAAEAPPTFDARRDATARVYLYRIVNRKAPLALAHKRAWHLPRPLEFHAMAEAARLLEGTHDFTTFRAAQCQAASPVRTLQSLAVTRIGEEIAIRAWARSFLHHQVRAIVGTLVEVGEGRRTPADVGAALAARDRRLSGPTAPASGLYLEAVIYRPPRR</sequence>
<keyword evidence="3 6" id="KW-0413">Isomerase</keyword>